<feature type="compositionally biased region" description="Basic and acidic residues" evidence="1">
    <location>
        <begin position="283"/>
        <end position="300"/>
    </location>
</feature>
<feature type="region of interest" description="Disordered" evidence="1">
    <location>
        <begin position="98"/>
        <end position="169"/>
    </location>
</feature>
<feature type="transmembrane region" description="Helical" evidence="2">
    <location>
        <begin position="235"/>
        <end position="260"/>
    </location>
</feature>
<feature type="compositionally biased region" description="Basic and acidic residues" evidence="1">
    <location>
        <begin position="98"/>
        <end position="144"/>
    </location>
</feature>
<evidence type="ECO:0000256" key="1">
    <source>
        <dbReference type="SAM" id="MobiDB-lite"/>
    </source>
</evidence>
<keyword evidence="3" id="KW-0732">Signal</keyword>
<keyword evidence="2" id="KW-1133">Transmembrane helix</keyword>
<evidence type="ECO:0000256" key="2">
    <source>
        <dbReference type="SAM" id="Phobius"/>
    </source>
</evidence>
<feature type="region of interest" description="Disordered" evidence="1">
    <location>
        <begin position="269"/>
        <end position="300"/>
    </location>
</feature>
<evidence type="ECO:0000256" key="3">
    <source>
        <dbReference type="SAM" id="SignalP"/>
    </source>
</evidence>
<feature type="region of interest" description="Disordered" evidence="1">
    <location>
        <begin position="320"/>
        <end position="400"/>
    </location>
</feature>
<protein>
    <recommendedName>
        <fullName evidence="6">Cnidarian restricted protein</fullName>
    </recommendedName>
</protein>
<evidence type="ECO:0000313" key="4">
    <source>
        <dbReference type="EnsemblMetazoa" id="CLYHEMP003785.1"/>
    </source>
</evidence>
<dbReference type="GO" id="GO:0016020">
    <property type="term" value="C:membrane"/>
    <property type="evidence" value="ECO:0007669"/>
    <property type="project" value="InterPro"/>
</dbReference>
<dbReference type="PANTHER" id="PTHR23352:SF2">
    <property type="entry name" value="NEURAL PROLIFERATION DIFFERENTIATION AND CONTROL PROTEIN 1"/>
    <property type="match status" value="1"/>
</dbReference>
<dbReference type="OrthoDB" id="6270617at2759"/>
<keyword evidence="2" id="KW-0472">Membrane</keyword>
<feature type="region of interest" description="Disordered" evidence="1">
    <location>
        <begin position="200"/>
        <end position="221"/>
    </location>
</feature>
<feature type="compositionally biased region" description="Basic and acidic residues" evidence="1">
    <location>
        <begin position="369"/>
        <end position="379"/>
    </location>
</feature>
<feature type="compositionally biased region" description="Acidic residues" evidence="1">
    <location>
        <begin position="335"/>
        <end position="346"/>
    </location>
</feature>
<dbReference type="Pfam" id="PF06809">
    <property type="entry name" value="NPDC1"/>
    <property type="match status" value="1"/>
</dbReference>
<dbReference type="RefSeq" id="XP_066910283.1">
    <property type="nucleotide sequence ID" value="XM_067054182.1"/>
</dbReference>
<dbReference type="Proteomes" id="UP000594262">
    <property type="component" value="Unplaced"/>
</dbReference>
<feature type="chain" id="PRO_5029642613" description="Cnidarian restricted protein" evidence="3">
    <location>
        <begin position="24"/>
        <end position="400"/>
    </location>
</feature>
<accession>A0A7M5WQY6</accession>
<organism evidence="4 5">
    <name type="scientific">Clytia hemisphaerica</name>
    <dbReference type="NCBI Taxonomy" id="252671"/>
    <lineage>
        <taxon>Eukaryota</taxon>
        <taxon>Metazoa</taxon>
        <taxon>Cnidaria</taxon>
        <taxon>Hydrozoa</taxon>
        <taxon>Hydroidolina</taxon>
        <taxon>Leptothecata</taxon>
        <taxon>Obeliida</taxon>
        <taxon>Clytiidae</taxon>
        <taxon>Clytia</taxon>
    </lineage>
</organism>
<dbReference type="EnsemblMetazoa" id="CLYHEMT003785.1">
    <property type="protein sequence ID" value="CLYHEMP003785.1"/>
    <property type="gene ID" value="CLYHEMG003785"/>
</dbReference>
<reference evidence="4" key="1">
    <citation type="submission" date="2021-01" db="UniProtKB">
        <authorList>
            <consortium name="EnsemblMetazoa"/>
        </authorList>
    </citation>
    <scope>IDENTIFICATION</scope>
</reference>
<evidence type="ECO:0000313" key="5">
    <source>
        <dbReference type="Proteomes" id="UP000594262"/>
    </source>
</evidence>
<dbReference type="PANTHER" id="PTHR23352">
    <property type="entry name" value="NEURAL PROLIFERATION DIFFERENTIATION AND CONTROL PROTEIN-1 NPDC-1 PROTEIN"/>
    <property type="match status" value="1"/>
</dbReference>
<feature type="signal peptide" evidence="3">
    <location>
        <begin position="1"/>
        <end position="23"/>
    </location>
</feature>
<feature type="region of interest" description="Disordered" evidence="1">
    <location>
        <begin position="49"/>
        <end position="77"/>
    </location>
</feature>
<proteinExistence type="predicted"/>
<sequence>MKPLRLFPIIFVVLFAFFAEVSSESRHLSGHDDLFEDAILEHLRDIRDEEEENEPYYADPDDEVESQDEQEESLTKDQLMQVLDVIKKEAHKRQLERLQSEKELTTETQDDKNDKNLNIDSKDKKDSMSKSPSNKDSEIKKDELALNVNKRADSVNTNAEPVKVKRQENDQVASVEFDNSIEKENELINNIDLRDVLGAKDEGDESTNTNPPKPAHIKQENVVSTKQNKAGLDHVSFIAVVAGCCVAAIAGLGLAAYCWYKLRVETKEDVEDPKTVKKSSLKKSKDPKEEQPLSKDEEMNRNAEYYNYQHAKNQIKQLGQPIGSDKFGTIGGAETTDDEDDDDDNTVYECPGPGASGDMKIVNPMFSDGESRHSDKTSHDGSPTPPNERVEAVTNNNNNQ</sequence>
<name>A0A7M5WQY6_9CNID</name>
<keyword evidence="2" id="KW-0812">Transmembrane</keyword>
<evidence type="ECO:0008006" key="6">
    <source>
        <dbReference type="Google" id="ProtNLM"/>
    </source>
</evidence>
<keyword evidence="5" id="KW-1185">Reference proteome</keyword>
<feature type="compositionally biased region" description="Acidic residues" evidence="1">
    <location>
        <begin position="49"/>
        <end position="72"/>
    </location>
</feature>
<dbReference type="GeneID" id="136797591"/>
<dbReference type="InterPro" id="IPR009635">
    <property type="entry name" value="NPDC1"/>
</dbReference>
<dbReference type="AlphaFoldDB" id="A0A7M5WQY6"/>